<evidence type="ECO:0000313" key="2">
    <source>
        <dbReference type="EMBL" id="GEK17400.1"/>
    </source>
</evidence>
<reference evidence="2 3" key="1">
    <citation type="submission" date="2019-07" db="EMBL/GenBank/DDBJ databases">
        <title>Whole genome shotgun sequence of Cellulomonas persica NBRC 101101.</title>
        <authorList>
            <person name="Hosoyama A."/>
            <person name="Uohara A."/>
            <person name="Ohji S."/>
            <person name="Ichikawa N."/>
        </authorList>
    </citation>
    <scope>NUCLEOTIDE SEQUENCE [LARGE SCALE GENOMIC DNA]</scope>
    <source>
        <strain evidence="2 3">NBRC 101101</strain>
    </source>
</reference>
<organism evidence="2 3">
    <name type="scientific">Cellulomonas persica</name>
    <dbReference type="NCBI Taxonomy" id="76861"/>
    <lineage>
        <taxon>Bacteria</taxon>
        <taxon>Bacillati</taxon>
        <taxon>Actinomycetota</taxon>
        <taxon>Actinomycetes</taxon>
        <taxon>Micrococcales</taxon>
        <taxon>Cellulomonadaceae</taxon>
        <taxon>Cellulomonas</taxon>
    </lineage>
</organism>
<gene>
    <name evidence="2" type="ORF">CPE01_11330</name>
</gene>
<evidence type="ECO:0000313" key="3">
    <source>
        <dbReference type="Proteomes" id="UP000321386"/>
    </source>
</evidence>
<dbReference type="Proteomes" id="UP000321386">
    <property type="component" value="Unassembled WGS sequence"/>
</dbReference>
<keyword evidence="1" id="KW-1133">Transmembrane helix</keyword>
<protein>
    <submittedName>
        <fullName evidence="2">Uncharacterized protein</fullName>
    </submittedName>
</protein>
<name>A0A510UWD4_9CELL</name>
<comment type="caution">
    <text evidence="2">The sequence shown here is derived from an EMBL/GenBank/DDBJ whole genome shotgun (WGS) entry which is preliminary data.</text>
</comment>
<keyword evidence="1" id="KW-0812">Transmembrane</keyword>
<proteinExistence type="predicted"/>
<dbReference type="EMBL" id="BJUA01000004">
    <property type="protein sequence ID" value="GEK17400.1"/>
    <property type="molecule type" value="Genomic_DNA"/>
</dbReference>
<dbReference type="AlphaFoldDB" id="A0A510UWD4"/>
<keyword evidence="3" id="KW-1185">Reference proteome</keyword>
<feature type="transmembrane region" description="Helical" evidence="1">
    <location>
        <begin position="30"/>
        <end position="51"/>
    </location>
</feature>
<keyword evidence="1" id="KW-0472">Membrane</keyword>
<evidence type="ECO:0000256" key="1">
    <source>
        <dbReference type="SAM" id="Phobius"/>
    </source>
</evidence>
<sequence>MSTDDQPASTPDPDELADEIRADARAERRVLWVALVGLLVTAAVLVVLGALR</sequence>
<dbReference type="RefSeq" id="WP_186811420.1">
    <property type="nucleotide sequence ID" value="NZ_BJUA01000004.1"/>
</dbReference>
<accession>A0A510UWD4</accession>